<protein>
    <submittedName>
        <fullName evidence="2">Uncharacterized protein</fullName>
    </submittedName>
</protein>
<keyword evidence="1" id="KW-1185">Reference proteome</keyword>
<proteinExistence type="predicted"/>
<sequence>FPITLNEQRIEEVENYSLFASHDNLKVCCDIRIEFARVKNMKLVYIALINGNIHSAQKCVFTPEIRIS</sequence>
<dbReference type="Proteomes" id="UP000887565">
    <property type="component" value="Unplaced"/>
</dbReference>
<evidence type="ECO:0000313" key="1">
    <source>
        <dbReference type="Proteomes" id="UP000887565"/>
    </source>
</evidence>
<accession>A0A915I407</accession>
<name>A0A915I407_ROMCU</name>
<dbReference type="AlphaFoldDB" id="A0A915I407"/>
<dbReference type="WBParaSite" id="nRc.2.0.1.t08570-RA">
    <property type="protein sequence ID" value="nRc.2.0.1.t08570-RA"/>
    <property type="gene ID" value="nRc.2.0.1.g08570"/>
</dbReference>
<evidence type="ECO:0000313" key="2">
    <source>
        <dbReference type="WBParaSite" id="nRc.2.0.1.t08570-RA"/>
    </source>
</evidence>
<organism evidence="1 2">
    <name type="scientific">Romanomermis culicivorax</name>
    <name type="common">Nematode worm</name>
    <dbReference type="NCBI Taxonomy" id="13658"/>
    <lineage>
        <taxon>Eukaryota</taxon>
        <taxon>Metazoa</taxon>
        <taxon>Ecdysozoa</taxon>
        <taxon>Nematoda</taxon>
        <taxon>Enoplea</taxon>
        <taxon>Dorylaimia</taxon>
        <taxon>Mermithida</taxon>
        <taxon>Mermithoidea</taxon>
        <taxon>Mermithidae</taxon>
        <taxon>Romanomermis</taxon>
    </lineage>
</organism>
<reference evidence="2" key="1">
    <citation type="submission" date="2022-11" db="UniProtKB">
        <authorList>
            <consortium name="WormBaseParasite"/>
        </authorList>
    </citation>
    <scope>IDENTIFICATION</scope>
</reference>